<evidence type="ECO:0000256" key="1">
    <source>
        <dbReference type="SAM" id="MobiDB-lite"/>
    </source>
</evidence>
<protein>
    <submittedName>
        <fullName evidence="2">Uncharacterized protein</fullName>
    </submittedName>
</protein>
<keyword evidence="3" id="KW-1185">Reference proteome</keyword>
<sequence length="91" mass="10157">MHAHSRTAHRNCVEISVLRLASFDVRVFTDISSECLRHPANPRATTILCVPMTGGDVRRTSRKERRNTDHGKGLNAVGPRIRLGIPTFPLN</sequence>
<evidence type="ECO:0000313" key="3">
    <source>
        <dbReference type="Proteomes" id="UP000499080"/>
    </source>
</evidence>
<comment type="caution">
    <text evidence="2">The sequence shown here is derived from an EMBL/GenBank/DDBJ whole genome shotgun (WGS) entry which is preliminary data.</text>
</comment>
<organism evidence="2 3">
    <name type="scientific">Araneus ventricosus</name>
    <name type="common">Orbweaver spider</name>
    <name type="synonym">Epeira ventricosa</name>
    <dbReference type="NCBI Taxonomy" id="182803"/>
    <lineage>
        <taxon>Eukaryota</taxon>
        <taxon>Metazoa</taxon>
        <taxon>Ecdysozoa</taxon>
        <taxon>Arthropoda</taxon>
        <taxon>Chelicerata</taxon>
        <taxon>Arachnida</taxon>
        <taxon>Araneae</taxon>
        <taxon>Araneomorphae</taxon>
        <taxon>Entelegynae</taxon>
        <taxon>Araneoidea</taxon>
        <taxon>Araneidae</taxon>
        <taxon>Araneus</taxon>
    </lineage>
</organism>
<gene>
    <name evidence="2" type="ORF">AVEN_188595_1</name>
</gene>
<evidence type="ECO:0000313" key="2">
    <source>
        <dbReference type="EMBL" id="GBN42323.1"/>
    </source>
</evidence>
<dbReference type="AlphaFoldDB" id="A0A4Y2NTX9"/>
<accession>A0A4Y2NTX9</accession>
<proteinExistence type="predicted"/>
<name>A0A4Y2NTX9_ARAVE</name>
<feature type="region of interest" description="Disordered" evidence="1">
    <location>
        <begin position="55"/>
        <end position="76"/>
    </location>
</feature>
<reference evidence="2 3" key="1">
    <citation type="journal article" date="2019" name="Sci. Rep.">
        <title>Orb-weaving spider Araneus ventricosus genome elucidates the spidroin gene catalogue.</title>
        <authorList>
            <person name="Kono N."/>
            <person name="Nakamura H."/>
            <person name="Ohtoshi R."/>
            <person name="Moran D.A.P."/>
            <person name="Shinohara A."/>
            <person name="Yoshida Y."/>
            <person name="Fujiwara M."/>
            <person name="Mori M."/>
            <person name="Tomita M."/>
            <person name="Arakawa K."/>
        </authorList>
    </citation>
    <scope>NUCLEOTIDE SEQUENCE [LARGE SCALE GENOMIC DNA]</scope>
</reference>
<dbReference type="EMBL" id="BGPR01009793">
    <property type="protein sequence ID" value="GBN42323.1"/>
    <property type="molecule type" value="Genomic_DNA"/>
</dbReference>
<dbReference type="Proteomes" id="UP000499080">
    <property type="component" value="Unassembled WGS sequence"/>
</dbReference>